<keyword evidence="5" id="KW-1185">Reference proteome</keyword>
<evidence type="ECO:0000313" key="4">
    <source>
        <dbReference type="EMBL" id="VBB73071.1"/>
    </source>
</evidence>
<gene>
    <name evidence="4" type="ORF">PODCO_115610</name>
</gene>
<name>A0ABY6RXL2_PODCO</name>
<feature type="compositionally biased region" description="Basic and acidic residues" evidence="2">
    <location>
        <begin position="782"/>
        <end position="801"/>
    </location>
</feature>
<feature type="region of interest" description="Disordered" evidence="2">
    <location>
        <begin position="778"/>
        <end position="802"/>
    </location>
</feature>
<evidence type="ECO:0000256" key="2">
    <source>
        <dbReference type="SAM" id="MobiDB-lite"/>
    </source>
</evidence>
<dbReference type="PANTHER" id="PTHR10039">
    <property type="entry name" value="AMELOGENIN"/>
    <property type="match status" value="1"/>
</dbReference>
<accession>A0ABY6RXL2</accession>
<evidence type="ECO:0000256" key="1">
    <source>
        <dbReference type="ARBA" id="ARBA00022737"/>
    </source>
</evidence>
<protein>
    <recommendedName>
        <fullName evidence="3">Nephrocystin 3-like N-terminal domain-containing protein</fullName>
    </recommendedName>
</protein>
<dbReference type="PANTHER" id="PTHR10039:SF5">
    <property type="entry name" value="NACHT DOMAIN-CONTAINING PROTEIN"/>
    <property type="match status" value="1"/>
</dbReference>
<dbReference type="Gene3D" id="3.40.50.300">
    <property type="entry name" value="P-loop containing nucleotide triphosphate hydrolases"/>
    <property type="match status" value="1"/>
</dbReference>
<dbReference type="Proteomes" id="UP000280685">
    <property type="component" value="Chromosome 1"/>
</dbReference>
<dbReference type="EMBL" id="LR026964">
    <property type="protein sequence ID" value="VBB73071.1"/>
    <property type="molecule type" value="Genomic_DNA"/>
</dbReference>
<feature type="domain" description="Nephrocystin 3-like N-terminal" evidence="3">
    <location>
        <begin position="112"/>
        <end position="287"/>
    </location>
</feature>
<organism evidence="4 5">
    <name type="scientific">Podospora comata</name>
    <dbReference type="NCBI Taxonomy" id="48703"/>
    <lineage>
        <taxon>Eukaryota</taxon>
        <taxon>Fungi</taxon>
        <taxon>Dikarya</taxon>
        <taxon>Ascomycota</taxon>
        <taxon>Pezizomycotina</taxon>
        <taxon>Sordariomycetes</taxon>
        <taxon>Sordariomycetidae</taxon>
        <taxon>Sordariales</taxon>
        <taxon>Podosporaceae</taxon>
        <taxon>Podospora</taxon>
    </lineage>
</organism>
<evidence type="ECO:0000313" key="5">
    <source>
        <dbReference type="Proteomes" id="UP000280685"/>
    </source>
</evidence>
<dbReference type="SUPFAM" id="SSF52540">
    <property type="entry name" value="P-loop containing nucleoside triphosphate hydrolases"/>
    <property type="match status" value="1"/>
</dbReference>
<sequence>MTASNRMVVGSALWGGSTCRLKPDAACVITCRPTRRIQNASEDCAQTVQNARELSNQRNVLSALQFHVLDQRFQEVATAADNTYSWILDGQDVTPSGDFQEHESKLKAVQLVDEWLRKGDGVLHISGKPGAGKSTLMKFLCEHETTYKKLGEWVGDVRKLVLGKFFFWRQGTPLQKSLSGLKRALLHSILKQCPEFIETIFPPHWDPSEYQPGIQPPVLSIDNKEISDGINQLLCSHDVYSHQRLSLFIDGLDEFEDDHQSHHDLLDAIMEWVDSSRGCLKLCVSSREDRVFMERFRAQQRFRLHELNAADILAVIKQGLFANPNFQGLRDKQPVDCDRLIRELARKSEGVFLWVILVIRNVVQSLECHDSRDNINKKVDLLPRKLHNLFTTILTSIPESQLSESCCTLAYALVAARLTAAPGIYEFSSWQASLCSLPQFSFLDEYMQSSSKSIQRSGMMGDEEMEQRLSRSAAQLLARSRNLLTVSFEGFPHGYFYFIHRSIPEFLVEFLQPGSAAYQHLLDSNDHFNALAVYLDTLRRAVEFGSYRFCDDVALCAVAGLVSSLKALTEATPTYFTYLDAIDTELLKRYQCEHDRAKSVWERGDTSVLFFWPLYMASDYGIPDYVLWKVPNYPQLLTGREGFCLAVSIVANHSLPRFKILAKTFFYRDLTRMRDSRSAGLQRLRLLKQLMDMGLDLNHRAPGAEVIMWVVVINHLIQFPHALAWELVRLFSGEHSYEIERWDIRPDRLRVETCLKQMDGLLVNLRSFLTCDSESCTYENQKGTDADGGSRTENGKGEKTPPRVRFSCHRYGLDPFAVSIQKRKTERQFSRSWIKDRQL</sequence>
<reference evidence="4" key="1">
    <citation type="submission" date="2018-02" db="EMBL/GenBank/DDBJ databases">
        <authorList>
            <person name="Silar P."/>
        </authorList>
    </citation>
    <scope>NUCLEOTIDE SEQUENCE [LARGE SCALE GENOMIC DNA]</scope>
    <source>
        <strain evidence="4">T</strain>
    </source>
</reference>
<dbReference type="InterPro" id="IPR056884">
    <property type="entry name" value="NPHP3-like_N"/>
</dbReference>
<keyword evidence="1" id="KW-0677">Repeat</keyword>
<dbReference type="Pfam" id="PF24883">
    <property type="entry name" value="NPHP3_N"/>
    <property type="match status" value="1"/>
</dbReference>
<dbReference type="InterPro" id="IPR027417">
    <property type="entry name" value="P-loop_NTPase"/>
</dbReference>
<evidence type="ECO:0000259" key="3">
    <source>
        <dbReference type="Pfam" id="PF24883"/>
    </source>
</evidence>
<proteinExistence type="predicted"/>